<reference evidence="1 2" key="1">
    <citation type="submission" date="2020-02" db="EMBL/GenBank/DDBJ databases">
        <title>Complete Genome Sequence of Halomonas meridiana strain BAA-801, Isolated from Deep Sea Thermal Vent.</title>
        <authorList>
            <person name="Takahashi Y."/>
            <person name="Takahashi H."/>
            <person name="Galipon J."/>
            <person name="Arakawa K."/>
        </authorList>
    </citation>
    <scope>NUCLEOTIDE SEQUENCE [LARGE SCALE GENOMIC DNA]</scope>
    <source>
        <strain evidence="1 2">Slthf1</strain>
    </source>
</reference>
<dbReference type="Proteomes" id="UP000503197">
    <property type="component" value="Chromosome"/>
</dbReference>
<sequence>MPRQNEAAFLRGVLRNNEAAAQFCEMLFRISQTLDDLIDKDNPVTDEGLIHTFWEALIELPANPFYRQHEPYLRPLMASALQDWRDSACLERTDDHHCRSIAFVLRDQLATVLIQCAYLVGGYDWMNQVSVPVRQHIHEDTLGDYMASLNQAPEENEEVSQ</sequence>
<organism evidence="1 2">
    <name type="scientific">Vreelandella aquamarina</name>
    <dbReference type="NCBI Taxonomy" id="77097"/>
    <lineage>
        <taxon>Bacteria</taxon>
        <taxon>Pseudomonadati</taxon>
        <taxon>Pseudomonadota</taxon>
        <taxon>Gammaproteobacteria</taxon>
        <taxon>Oceanospirillales</taxon>
        <taxon>Halomonadaceae</taxon>
        <taxon>Vreelandella</taxon>
    </lineage>
</organism>
<evidence type="ECO:0000313" key="1">
    <source>
        <dbReference type="EMBL" id="BCA91883.1"/>
    </source>
</evidence>
<protein>
    <submittedName>
        <fullName evidence="1">Uncharacterized protein</fullName>
    </submittedName>
</protein>
<dbReference type="EMBL" id="AP022821">
    <property type="protein sequence ID" value="BCA91883.1"/>
    <property type="molecule type" value="Genomic_DNA"/>
</dbReference>
<accession>A0A6F8SV97</accession>
<dbReference type="RefSeq" id="WP_172416163.1">
    <property type="nucleotide sequence ID" value="NZ_AP022821.1"/>
</dbReference>
<dbReference type="AlphaFoldDB" id="A0A6F8SV97"/>
<proteinExistence type="predicted"/>
<name>A0A6F8SV97_9GAMM</name>
<gene>
    <name evidence="1" type="ORF">HMSLTHF_16580</name>
</gene>
<evidence type="ECO:0000313" key="2">
    <source>
        <dbReference type="Proteomes" id="UP000503197"/>
    </source>
</evidence>